<reference evidence="3 4" key="1">
    <citation type="journal article" date="2014" name="J. Gen. Virol.">
        <title>Identification of novel anelloviruses with broad diversity in UK rodents.</title>
        <authorList>
            <person name="Nishiyama S."/>
            <person name="Dutia B.M."/>
            <person name="Stewart J.P."/>
            <person name="Meredith A.L."/>
            <person name="Shaw D.J."/>
            <person name="Simmonds P."/>
            <person name="Sharp C.P."/>
        </authorList>
    </citation>
    <scope>NUCLEOTIDE SEQUENCE [LARGE SCALE GENOMIC DNA]</scope>
    <source>
        <strain evidence="3">AS_1012_Fae_1</strain>
    </source>
</reference>
<evidence type="ECO:0000313" key="4">
    <source>
        <dbReference type="Proteomes" id="UP000167314"/>
    </source>
</evidence>
<organism evidence="3 4">
    <name type="scientific">Rodent Torque teno virus 1</name>
    <dbReference type="NCBI Taxonomy" id="1514664"/>
    <lineage>
        <taxon>Viruses</taxon>
        <taxon>Monodnaviria</taxon>
        <taxon>Shotokuvirae</taxon>
        <taxon>Commensaviricota</taxon>
        <taxon>Cardeaviricetes</taxon>
        <taxon>Sanitavirales</taxon>
        <taxon>Anelloviridae</taxon>
        <taxon>Rhotorquevirus</taxon>
        <taxon>Rhotorquevirus murid1</taxon>
        <taxon>Torque teno rodent virus 1</taxon>
    </lineage>
</organism>
<accession>X2G352</accession>
<dbReference type="InterPro" id="IPR004118">
    <property type="entry name" value="HEV_TT_vir_Orf2/Gyrovir_Vp2_N"/>
</dbReference>
<sequence length="115" mass="12973">MNVDEDFIYREDSWLCMIRQTHELFCNCTSWTTHLKTLLDFNHPEWRGDSQDREPGDGEPGDQQDGGPTDEELLGVLEELENGDAGEGTSRSECSLKYSLDTLGDVLSEELCVLS</sequence>
<evidence type="ECO:0000256" key="1">
    <source>
        <dbReference type="SAM" id="MobiDB-lite"/>
    </source>
</evidence>
<evidence type="ECO:0000313" key="3">
    <source>
        <dbReference type="EMBL" id="AHN14872.1"/>
    </source>
</evidence>
<feature type="compositionally biased region" description="Basic and acidic residues" evidence="1">
    <location>
        <begin position="44"/>
        <end position="56"/>
    </location>
</feature>
<feature type="compositionally biased region" description="Acidic residues" evidence="1">
    <location>
        <begin position="57"/>
        <end position="71"/>
    </location>
</feature>
<name>X2G352_9VIRU</name>
<feature type="region of interest" description="Disordered" evidence="1">
    <location>
        <begin position="44"/>
        <end position="71"/>
    </location>
</feature>
<protein>
    <submittedName>
        <fullName evidence="3">ORF2</fullName>
    </submittedName>
</protein>
<feature type="domain" description="Hepatitis TT virus Orf2/Gyrovirus Vp2 N-terminal" evidence="2">
    <location>
        <begin position="10"/>
        <end position="46"/>
    </location>
</feature>
<dbReference type="Proteomes" id="UP000167314">
    <property type="component" value="Genome"/>
</dbReference>
<dbReference type="EMBL" id="KJ194621">
    <property type="protein sequence ID" value="AHN14872.1"/>
    <property type="molecule type" value="Genomic_DNA"/>
</dbReference>
<proteinExistence type="predicted"/>
<evidence type="ECO:0000259" key="2">
    <source>
        <dbReference type="Pfam" id="PF02957"/>
    </source>
</evidence>
<dbReference type="Pfam" id="PF02957">
    <property type="entry name" value="TT_ORF2-like"/>
    <property type="match status" value="1"/>
</dbReference>